<dbReference type="PIRSF" id="PIRSF029218">
    <property type="entry name" value="ParE"/>
    <property type="match status" value="1"/>
</dbReference>
<organism evidence="3 4">
    <name type="scientific">Vibrio rotiferianus</name>
    <dbReference type="NCBI Taxonomy" id="190895"/>
    <lineage>
        <taxon>Bacteria</taxon>
        <taxon>Pseudomonadati</taxon>
        <taxon>Pseudomonadota</taxon>
        <taxon>Gammaproteobacteria</taxon>
        <taxon>Vibrionales</taxon>
        <taxon>Vibrionaceae</taxon>
        <taxon>Vibrio</taxon>
    </lineage>
</organism>
<dbReference type="InterPro" id="IPR035093">
    <property type="entry name" value="RelE/ParE_toxin_dom_sf"/>
</dbReference>
<comment type="similarity">
    <text evidence="2">Belongs to the RelE toxin family.</text>
</comment>
<dbReference type="Proteomes" id="UP000315115">
    <property type="component" value="Chromosome 1"/>
</dbReference>
<reference evidence="4" key="1">
    <citation type="submission" date="2019-07" db="EMBL/GenBank/DDBJ databases">
        <title>Complete Genome Sequences of Vibrion rotiferianus strain AM7.</title>
        <authorList>
            <person name="Miyazaki K."/>
            <person name="Wiseschart A."/>
            <person name="Pootanakit K."/>
            <person name="Ishimori K."/>
            <person name="Kitahara K."/>
        </authorList>
    </citation>
    <scope>NUCLEOTIDE SEQUENCE [LARGE SCALE GENOMIC DNA]</scope>
    <source>
        <strain evidence="4">AM7</strain>
    </source>
</reference>
<dbReference type="RefSeq" id="WP_143692864.1">
    <property type="nucleotide sequence ID" value="NZ_AP019798.1"/>
</dbReference>
<name>A0A510I7G1_9VIBR</name>
<protein>
    <recommendedName>
        <fullName evidence="2">Toxin</fullName>
    </recommendedName>
</protein>
<dbReference type="InterPro" id="IPR028344">
    <property type="entry name" value="ParE1/4"/>
</dbReference>
<dbReference type="Gene3D" id="3.30.2310.20">
    <property type="entry name" value="RelE-like"/>
    <property type="match status" value="1"/>
</dbReference>
<dbReference type="InterPro" id="IPR007712">
    <property type="entry name" value="RelE/ParE_toxin"/>
</dbReference>
<proteinExistence type="inferred from homology"/>
<evidence type="ECO:0000256" key="1">
    <source>
        <dbReference type="ARBA" id="ARBA00022649"/>
    </source>
</evidence>
<accession>A0A510I7G1</accession>
<evidence type="ECO:0000313" key="4">
    <source>
        <dbReference type="Proteomes" id="UP000315115"/>
    </source>
</evidence>
<dbReference type="AlphaFoldDB" id="A0A510I7G1"/>
<evidence type="ECO:0000313" key="3">
    <source>
        <dbReference type="EMBL" id="BBL89665.1"/>
    </source>
</evidence>
<gene>
    <name evidence="3" type="ORF">VroAM7_23180</name>
</gene>
<dbReference type="Pfam" id="PF05016">
    <property type="entry name" value="ParE_toxin"/>
    <property type="match status" value="1"/>
</dbReference>
<keyword evidence="1" id="KW-1277">Toxin-antitoxin system</keyword>
<dbReference type="EMBL" id="AP019798">
    <property type="protein sequence ID" value="BBL89665.1"/>
    <property type="molecule type" value="Genomic_DNA"/>
</dbReference>
<sequence length="100" mass="11552">MTQYKLSPAAQTDLIDIRRYTLENWGGAQWTNYFGELKQSMALLASNELIGIDMPELGTSYCRFPLKHHVIYYIRKPDHIVIAAVLGRNMSPAKHFQRQL</sequence>
<evidence type="ECO:0000256" key="2">
    <source>
        <dbReference type="PIRNR" id="PIRNR029218"/>
    </source>
</evidence>